<evidence type="ECO:0000313" key="2">
    <source>
        <dbReference type="EMBL" id="UWP59280.1"/>
    </source>
</evidence>
<keyword evidence="1" id="KW-0732">Signal</keyword>
<evidence type="ECO:0000256" key="1">
    <source>
        <dbReference type="SAM" id="SignalP"/>
    </source>
</evidence>
<feature type="chain" id="PRO_5046250555" description="Lipoprotein" evidence="1">
    <location>
        <begin position="24"/>
        <end position="274"/>
    </location>
</feature>
<keyword evidence="3" id="KW-1185">Reference proteome</keyword>
<dbReference type="EMBL" id="CP102290">
    <property type="protein sequence ID" value="UWP59280.1"/>
    <property type="molecule type" value="Genomic_DNA"/>
</dbReference>
<dbReference type="RefSeq" id="WP_028529846.1">
    <property type="nucleotide sequence ID" value="NZ_CABLBR010000035.1"/>
</dbReference>
<evidence type="ECO:0000313" key="3">
    <source>
        <dbReference type="Proteomes" id="UP001060164"/>
    </source>
</evidence>
<name>A0ABY5VFJ1_9FIRM</name>
<proteinExistence type="predicted"/>
<organism evidence="2 3">
    <name type="scientific">Ruminococcus gauvreauii</name>
    <dbReference type="NCBI Taxonomy" id="438033"/>
    <lineage>
        <taxon>Bacteria</taxon>
        <taxon>Bacillati</taxon>
        <taxon>Bacillota</taxon>
        <taxon>Clostridia</taxon>
        <taxon>Eubacteriales</taxon>
        <taxon>Oscillospiraceae</taxon>
        <taxon>Ruminococcus</taxon>
    </lineage>
</organism>
<feature type="signal peptide" evidence="1">
    <location>
        <begin position="1"/>
        <end position="23"/>
    </location>
</feature>
<reference evidence="2" key="1">
    <citation type="journal article" date="2022" name="Cell">
        <title>Design, construction, and in vivo augmentation of a complex gut microbiome.</title>
        <authorList>
            <person name="Cheng A.G."/>
            <person name="Ho P.Y."/>
            <person name="Aranda-Diaz A."/>
            <person name="Jain S."/>
            <person name="Yu F.B."/>
            <person name="Meng X."/>
            <person name="Wang M."/>
            <person name="Iakiviak M."/>
            <person name="Nagashima K."/>
            <person name="Zhao A."/>
            <person name="Murugkar P."/>
            <person name="Patil A."/>
            <person name="Atabakhsh K."/>
            <person name="Weakley A."/>
            <person name="Yan J."/>
            <person name="Brumbaugh A.R."/>
            <person name="Higginbottom S."/>
            <person name="Dimas A."/>
            <person name="Shiver A.L."/>
            <person name="Deutschbauer A."/>
            <person name="Neff N."/>
            <person name="Sonnenburg J.L."/>
            <person name="Huang K.C."/>
            <person name="Fischbach M.A."/>
        </authorList>
    </citation>
    <scope>NUCLEOTIDE SEQUENCE</scope>
    <source>
        <strain evidence="2">DSM 19829</strain>
    </source>
</reference>
<dbReference type="PROSITE" id="PS51257">
    <property type="entry name" value="PROKAR_LIPOPROTEIN"/>
    <property type="match status" value="1"/>
</dbReference>
<sequence length="274" mass="30353">MKKRTKTIIPVLYLILLSLALSACGRDSEQEEHVMQAMYIPYGEDSSVFIEEKSGTVFTAAIPEELYDINGKQITGDRLEKGNIVKITGNGVMAESYPGQYNGVSRMDVVDVGQPSDADQYQHIIDGIYQEPDPSIPPAANAEYTTELAITSVSLTEGGYSWSFEDETGERQSVVADSAHILAWKDLTDINLDSPTDLTLQFTEEPKDVIVERWDISLWMKEGIEADIPESEPVKAESKDGTWVIPGADQGYVYLVTASWENGNREFGFRIPAV</sequence>
<protein>
    <recommendedName>
        <fullName evidence="4">Lipoprotein</fullName>
    </recommendedName>
</protein>
<evidence type="ECO:0008006" key="4">
    <source>
        <dbReference type="Google" id="ProtNLM"/>
    </source>
</evidence>
<gene>
    <name evidence="2" type="ORF">NQ502_18260</name>
</gene>
<dbReference type="Proteomes" id="UP001060164">
    <property type="component" value="Chromosome"/>
</dbReference>
<accession>A0ABY5VFJ1</accession>